<feature type="domain" description="Major facilitator superfamily (MFS) profile" evidence="6">
    <location>
        <begin position="72"/>
        <end position="540"/>
    </location>
</feature>
<feature type="transmembrane region" description="Helical" evidence="5">
    <location>
        <begin position="228"/>
        <end position="246"/>
    </location>
</feature>
<feature type="transmembrane region" description="Helical" evidence="5">
    <location>
        <begin position="196"/>
        <end position="222"/>
    </location>
</feature>
<feature type="transmembrane region" description="Helical" evidence="5">
    <location>
        <begin position="301"/>
        <end position="319"/>
    </location>
</feature>
<dbReference type="Pfam" id="PF07690">
    <property type="entry name" value="MFS_1"/>
    <property type="match status" value="1"/>
</dbReference>
<dbReference type="SUPFAM" id="SSF103473">
    <property type="entry name" value="MFS general substrate transporter"/>
    <property type="match status" value="1"/>
</dbReference>
<feature type="transmembrane region" description="Helical" evidence="5">
    <location>
        <begin position="517"/>
        <end position="536"/>
    </location>
</feature>
<keyword evidence="4 5" id="KW-0472">Membrane</keyword>
<feature type="transmembrane region" description="Helical" evidence="5">
    <location>
        <begin position="431"/>
        <end position="457"/>
    </location>
</feature>
<feature type="transmembrane region" description="Helical" evidence="5">
    <location>
        <begin position="340"/>
        <end position="366"/>
    </location>
</feature>
<dbReference type="STRING" id="40998.A0A2P7ZE96"/>
<proteinExistence type="predicted"/>
<dbReference type="Gene3D" id="1.20.1720.10">
    <property type="entry name" value="Multidrug resistance protein D"/>
    <property type="match status" value="1"/>
</dbReference>
<dbReference type="OrthoDB" id="2130629at2759"/>
<accession>A0A2P7ZE96</accession>
<feature type="transmembrane region" description="Helical" evidence="5">
    <location>
        <begin position="137"/>
        <end position="157"/>
    </location>
</feature>
<gene>
    <name evidence="7" type="ORF">B9Z65_5500</name>
</gene>
<dbReference type="PANTHER" id="PTHR42718">
    <property type="entry name" value="MAJOR FACILITATOR SUPERFAMILY MULTIDRUG TRANSPORTER MFSC"/>
    <property type="match status" value="1"/>
</dbReference>
<feature type="transmembrane region" description="Helical" evidence="5">
    <location>
        <begin position="70"/>
        <end position="95"/>
    </location>
</feature>
<evidence type="ECO:0000256" key="3">
    <source>
        <dbReference type="ARBA" id="ARBA00022989"/>
    </source>
</evidence>
<keyword evidence="2 5" id="KW-0812">Transmembrane</keyword>
<sequence>MAPQPSPSLRSTSTIELSTFTTSQTRLHRPEAAHIAGESHTYPTIIQENDSDEELAAANVQFVTTKGRSAAIIVSIAMVTGVGSMLNGLVTVILPTVDRDLMLGPELLIWPIAITPLTCGCTLLLAGSICDAVGSKIMYLGGTILQTVFVLGSGLSQNGFQMVLFRGLAGIAISFCLPSAVSIITSSFVGKQRNMAFAVLGSGQPLGFVVGLVLGGVLTQFVTWRLGFYIGSGIIAANIILILWAVPNIGSGTLTWKEKRKQIISDIDWVGAGLACASLAMTSYVFATITGSTRNTRQPSSIALLAVGMALVPAFVLWVGRQEKLGRPAIIPNSVWKNRYFTTICLAVFFAWGTFNSVETILTFYFQEVQKLSPLETSVRFLPSAVVGFSMNIIAGALVARVSANLMVNVGLFITCVAPLAMTFATPSSSFWTSGFIANVFSAVGVDALFTVANLLITSVFPAKTQALAGGVFNTVGQIGKSVGIALTQVVASSVTARSLYPDKHSPDALMEGYKGAFWFNFGVCALTLALGLFGLRKIGKVGHKRD</sequence>
<feature type="transmembrane region" description="Helical" evidence="5">
    <location>
        <begin position="478"/>
        <end position="497"/>
    </location>
</feature>
<keyword evidence="3 5" id="KW-1133">Transmembrane helix</keyword>
<evidence type="ECO:0000313" key="8">
    <source>
        <dbReference type="Proteomes" id="UP000243723"/>
    </source>
</evidence>
<evidence type="ECO:0000256" key="1">
    <source>
        <dbReference type="ARBA" id="ARBA00004141"/>
    </source>
</evidence>
<comment type="subcellular location">
    <subcellularLocation>
        <location evidence="1">Membrane</location>
        <topology evidence="1">Multi-pass membrane protein</topology>
    </subcellularLocation>
</comment>
<evidence type="ECO:0000256" key="5">
    <source>
        <dbReference type="SAM" id="Phobius"/>
    </source>
</evidence>
<evidence type="ECO:0000259" key="6">
    <source>
        <dbReference type="PROSITE" id="PS50850"/>
    </source>
</evidence>
<dbReference type="Proteomes" id="UP000243723">
    <property type="component" value="Unassembled WGS sequence"/>
</dbReference>
<organism evidence="7 8">
    <name type="scientific">Elsinoe australis</name>
    <dbReference type="NCBI Taxonomy" id="40998"/>
    <lineage>
        <taxon>Eukaryota</taxon>
        <taxon>Fungi</taxon>
        <taxon>Dikarya</taxon>
        <taxon>Ascomycota</taxon>
        <taxon>Pezizomycotina</taxon>
        <taxon>Dothideomycetes</taxon>
        <taxon>Dothideomycetidae</taxon>
        <taxon>Myriangiales</taxon>
        <taxon>Elsinoaceae</taxon>
        <taxon>Elsinoe</taxon>
    </lineage>
</organism>
<feature type="transmembrane region" description="Helical" evidence="5">
    <location>
        <begin position="163"/>
        <end position="184"/>
    </location>
</feature>
<evidence type="ECO:0000256" key="4">
    <source>
        <dbReference type="ARBA" id="ARBA00023136"/>
    </source>
</evidence>
<protein>
    <submittedName>
        <fullName evidence="7">Quinidine resistance protein 1</fullName>
    </submittedName>
</protein>
<dbReference type="EMBL" id="NHZQ01000236">
    <property type="protein sequence ID" value="PSK46532.1"/>
    <property type="molecule type" value="Genomic_DNA"/>
</dbReference>
<feature type="transmembrane region" description="Helical" evidence="5">
    <location>
        <begin position="378"/>
        <end position="399"/>
    </location>
</feature>
<reference evidence="7 8" key="1">
    <citation type="submission" date="2017-05" db="EMBL/GenBank/DDBJ databases">
        <title>Draft genome sequence of Elsinoe australis.</title>
        <authorList>
            <person name="Cheng Q."/>
        </authorList>
    </citation>
    <scope>NUCLEOTIDE SEQUENCE [LARGE SCALE GENOMIC DNA]</scope>
    <source>
        <strain evidence="7 8">NL1</strain>
    </source>
</reference>
<dbReference type="InterPro" id="IPR011701">
    <property type="entry name" value="MFS"/>
</dbReference>
<name>A0A2P7ZE96_9PEZI</name>
<dbReference type="Gene3D" id="1.20.1250.20">
    <property type="entry name" value="MFS general substrate transporter like domains"/>
    <property type="match status" value="1"/>
</dbReference>
<evidence type="ECO:0000313" key="7">
    <source>
        <dbReference type="EMBL" id="PSK46532.1"/>
    </source>
</evidence>
<dbReference type="PANTHER" id="PTHR42718:SF27">
    <property type="entry name" value="TRANSPORTER, PUTATIVE-RELATED"/>
    <property type="match status" value="1"/>
</dbReference>
<comment type="caution">
    <text evidence="7">The sequence shown here is derived from an EMBL/GenBank/DDBJ whole genome shotgun (WGS) entry which is preliminary data.</text>
</comment>
<dbReference type="PROSITE" id="PS50850">
    <property type="entry name" value="MFS"/>
    <property type="match status" value="1"/>
</dbReference>
<dbReference type="AlphaFoldDB" id="A0A2P7ZE96"/>
<keyword evidence="8" id="KW-1185">Reference proteome</keyword>
<evidence type="ECO:0000256" key="2">
    <source>
        <dbReference type="ARBA" id="ARBA00022692"/>
    </source>
</evidence>
<dbReference type="InterPro" id="IPR020846">
    <property type="entry name" value="MFS_dom"/>
</dbReference>
<feature type="transmembrane region" description="Helical" evidence="5">
    <location>
        <begin position="267"/>
        <end position="289"/>
    </location>
</feature>
<dbReference type="GO" id="GO:0022857">
    <property type="term" value="F:transmembrane transporter activity"/>
    <property type="evidence" value="ECO:0007669"/>
    <property type="project" value="InterPro"/>
</dbReference>
<dbReference type="InterPro" id="IPR036259">
    <property type="entry name" value="MFS_trans_sf"/>
</dbReference>
<feature type="transmembrane region" description="Helical" evidence="5">
    <location>
        <begin position="107"/>
        <end position="125"/>
    </location>
</feature>
<feature type="transmembrane region" description="Helical" evidence="5">
    <location>
        <begin position="406"/>
        <end position="425"/>
    </location>
</feature>
<dbReference type="GO" id="GO:0016020">
    <property type="term" value="C:membrane"/>
    <property type="evidence" value="ECO:0007669"/>
    <property type="project" value="UniProtKB-SubCell"/>
</dbReference>